<dbReference type="InterPro" id="IPR052536">
    <property type="entry name" value="ABC-4_Integral_Memb_Prot"/>
</dbReference>
<evidence type="ECO:0000313" key="9">
    <source>
        <dbReference type="Proteomes" id="UP000626844"/>
    </source>
</evidence>
<evidence type="ECO:0000256" key="6">
    <source>
        <dbReference type="PIRNR" id="PIRNR018968"/>
    </source>
</evidence>
<feature type="transmembrane region" description="Helical" evidence="6">
    <location>
        <begin position="20"/>
        <end position="40"/>
    </location>
</feature>
<protein>
    <submittedName>
        <fullName evidence="8">ABC transporter permease</fullName>
    </submittedName>
</protein>
<keyword evidence="3 6" id="KW-0812">Transmembrane</keyword>
<keyword evidence="4 6" id="KW-1133">Transmembrane helix</keyword>
<feature type="domain" description="ABC3 transporter permease C-terminal" evidence="7">
    <location>
        <begin position="63"/>
        <end position="171"/>
    </location>
</feature>
<evidence type="ECO:0000256" key="5">
    <source>
        <dbReference type="ARBA" id="ARBA00023136"/>
    </source>
</evidence>
<sequence>MTFPQFVFRNFIRNKRTYAAYFLSSSFSVMIFFICGLFLFNPFIQKGTIYSVVALATIAAECIMYIFSFFFVFYSVSSFLKTRKREFGILLMLGMTKKQLNKMVFMENMLIGICAIIGGVGAGLFSGKLFLMIGARFLGISSLPFYLSLEALALTIVSFLILFLIISFCTTFLLKENKLIDLFQSVQRPKREPKASVLLSLLSFGLLVVSYTLSATATSETVYILMLPVSIMTIAGTYFFYNQLSIFIIRYLKKKRSLFWRKTNIITLSSLAYHIKDNARMFFMVTIVSTVAFCSVGVFASTNSLFKHFNDDYPAAISYIEKAGSRVAQKHMEKIKLELEEKNLDYQTLTIPIKYVQAKSSLSSKSKHLVPVISFSDYKKAIMMAEFPVSDQPLKENQALVVLTSKQELKSSKEMEDISVTFTSNKMNFETLGYSKHVAIPDYLLIDVEDNYNSGGLIISDRQFKQINTPVKVDHYTGFYMDDFERTSGIAEQISDNGKILYSSNKPYAIAVSGTLIDIQRTLFQTMFFVALLVGTVFFIAAGSFLYFRLYADLEYDRRQYLSLAKMGLTEKELNRIVTRQLKLLFFAPIAIAVIHSVFAFTALQSYFYLSIAGEMAFVLSGFTIVQILYFFFIRHHYLRNIKKVLF</sequence>
<feature type="transmembrane region" description="Helical" evidence="6">
    <location>
        <begin position="195"/>
        <end position="213"/>
    </location>
</feature>
<dbReference type="PIRSF" id="PIRSF018968">
    <property type="entry name" value="ABC_permease_BceB"/>
    <property type="match status" value="1"/>
</dbReference>
<dbReference type="GO" id="GO:0055085">
    <property type="term" value="P:transmembrane transport"/>
    <property type="evidence" value="ECO:0007669"/>
    <property type="project" value="UniProtKB-UniRule"/>
</dbReference>
<feature type="transmembrane region" description="Helical" evidence="6">
    <location>
        <begin position="584"/>
        <end position="610"/>
    </location>
</feature>
<keyword evidence="6" id="KW-0813">Transport</keyword>
<keyword evidence="5 6" id="KW-0472">Membrane</keyword>
<dbReference type="InterPro" id="IPR027022">
    <property type="entry name" value="ABC_permease_BceB-typ"/>
</dbReference>
<dbReference type="EMBL" id="JACXAI010000015">
    <property type="protein sequence ID" value="MBD1381053.1"/>
    <property type="molecule type" value="Genomic_DNA"/>
</dbReference>
<feature type="transmembrane region" description="Helical" evidence="6">
    <location>
        <begin position="616"/>
        <end position="634"/>
    </location>
</feature>
<feature type="transmembrane region" description="Helical" evidence="6">
    <location>
        <begin position="527"/>
        <end position="548"/>
    </location>
</feature>
<feature type="transmembrane region" description="Helical" evidence="6">
    <location>
        <begin position="151"/>
        <end position="174"/>
    </location>
</feature>
<proteinExistence type="inferred from homology"/>
<dbReference type="PANTHER" id="PTHR46795">
    <property type="entry name" value="ABC TRANSPORTER PERMEASE-RELATED-RELATED"/>
    <property type="match status" value="1"/>
</dbReference>
<evidence type="ECO:0000256" key="2">
    <source>
        <dbReference type="ARBA" id="ARBA00022475"/>
    </source>
</evidence>
<accession>A0A926NJC2</accession>
<dbReference type="AlphaFoldDB" id="A0A926NJC2"/>
<comment type="caution">
    <text evidence="8">The sequence shown here is derived from an EMBL/GenBank/DDBJ whole genome shotgun (WGS) entry which is preliminary data.</text>
</comment>
<comment type="similarity">
    <text evidence="6">Belongs to the ABC-4 integral membrane protein family.</text>
</comment>
<evidence type="ECO:0000259" key="7">
    <source>
        <dbReference type="Pfam" id="PF02687"/>
    </source>
</evidence>
<keyword evidence="2 6" id="KW-1003">Cell membrane</keyword>
<evidence type="ECO:0000256" key="3">
    <source>
        <dbReference type="ARBA" id="ARBA00022692"/>
    </source>
</evidence>
<comment type="subcellular location">
    <subcellularLocation>
        <location evidence="1 6">Cell membrane</location>
        <topology evidence="1 6">Multi-pass membrane protein</topology>
    </subcellularLocation>
</comment>
<dbReference type="Pfam" id="PF02687">
    <property type="entry name" value="FtsX"/>
    <property type="match status" value="1"/>
</dbReference>
<gene>
    <name evidence="8" type="ORF">IC621_12495</name>
</gene>
<keyword evidence="9" id="KW-1185">Reference proteome</keyword>
<evidence type="ECO:0000256" key="4">
    <source>
        <dbReference type="ARBA" id="ARBA00022989"/>
    </source>
</evidence>
<dbReference type="InterPro" id="IPR003838">
    <property type="entry name" value="ABC3_permease_C"/>
</dbReference>
<feature type="transmembrane region" description="Helical" evidence="6">
    <location>
        <begin position="281"/>
        <end position="300"/>
    </location>
</feature>
<organism evidence="8 9">
    <name type="scientific">Metabacillus arenae</name>
    <dbReference type="NCBI Taxonomy" id="2771434"/>
    <lineage>
        <taxon>Bacteria</taxon>
        <taxon>Bacillati</taxon>
        <taxon>Bacillota</taxon>
        <taxon>Bacilli</taxon>
        <taxon>Bacillales</taxon>
        <taxon>Bacillaceae</taxon>
        <taxon>Metabacillus</taxon>
    </lineage>
</organism>
<evidence type="ECO:0000313" key="8">
    <source>
        <dbReference type="EMBL" id="MBD1381053.1"/>
    </source>
</evidence>
<evidence type="ECO:0000256" key="1">
    <source>
        <dbReference type="ARBA" id="ARBA00004651"/>
    </source>
</evidence>
<feature type="transmembrane region" description="Helical" evidence="6">
    <location>
        <begin position="52"/>
        <end position="76"/>
    </location>
</feature>
<dbReference type="GO" id="GO:0005886">
    <property type="term" value="C:plasma membrane"/>
    <property type="evidence" value="ECO:0007669"/>
    <property type="project" value="UniProtKB-SubCell"/>
</dbReference>
<dbReference type="PANTHER" id="PTHR46795:SF2">
    <property type="entry name" value="ABC TRANSPORTER, PERMEASE PROTEIN"/>
    <property type="match status" value="1"/>
</dbReference>
<name>A0A926NJC2_9BACI</name>
<feature type="transmembrane region" description="Helical" evidence="6">
    <location>
        <begin position="225"/>
        <end position="252"/>
    </location>
</feature>
<dbReference type="Proteomes" id="UP000626844">
    <property type="component" value="Unassembled WGS sequence"/>
</dbReference>
<reference evidence="8" key="1">
    <citation type="submission" date="2020-09" db="EMBL/GenBank/DDBJ databases">
        <title>A novel bacterium of genus Bacillus, isolated from South China Sea.</title>
        <authorList>
            <person name="Huang H."/>
            <person name="Mo K."/>
            <person name="Hu Y."/>
        </authorList>
    </citation>
    <scope>NUCLEOTIDE SEQUENCE</scope>
    <source>
        <strain evidence="8">IB182487</strain>
    </source>
</reference>
<feature type="transmembrane region" description="Helical" evidence="6">
    <location>
        <begin position="109"/>
        <end position="131"/>
    </location>
</feature>